<evidence type="ECO:0008006" key="5">
    <source>
        <dbReference type="Google" id="ProtNLM"/>
    </source>
</evidence>
<dbReference type="AlphaFoldDB" id="A0A928VTZ3"/>
<dbReference type="EMBL" id="JADEXQ010000084">
    <property type="protein sequence ID" value="MBE9032019.1"/>
    <property type="molecule type" value="Genomic_DNA"/>
</dbReference>
<keyword evidence="4" id="KW-1185">Reference proteome</keyword>
<sequence length="281" mass="28302">MNYWQSTTVSTIVGLSCLMLSGMPAAQANTPRGDSGINVGSEAAPIGQPSNNSGGGNAGSSAPTASGGPAPVSPAGVQSQQAAQVAITAVTQSIQSFQTTGGSVQIQIEGGAVTISIDAPSVAAASPVAVGAGQVRLSVVIDNGEGAPQQRTFTMANAQTAKRVSATLAGVIQGLSSLKTSPARIEQGIAMVTQLGTVPQSEAIVPAQMASQMVVLLSLLDQLPAGELNAEQKDVLSDAINAYNDLVKRSSAEVIVVLAQQGEFQLIETQLRGLRAAVDAK</sequence>
<reference evidence="3" key="1">
    <citation type="submission" date="2020-10" db="EMBL/GenBank/DDBJ databases">
        <authorList>
            <person name="Castelo-Branco R."/>
            <person name="Eusebio N."/>
            <person name="Adriana R."/>
            <person name="Vieira A."/>
            <person name="Brugerolle De Fraissinette N."/>
            <person name="Rezende De Castro R."/>
            <person name="Schneider M.P."/>
            <person name="Vasconcelos V."/>
            <person name="Leao P.N."/>
        </authorList>
    </citation>
    <scope>NUCLEOTIDE SEQUENCE</scope>
    <source>
        <strain evidence="3">LEGE 11480</strain>
    </source>
</reference>
<gene>
    <name evidence="3" type="ORF">IQ266_19975</name>
</gene>
<evidence type="ECO:0000313" key="3">
    <source>
        <dbReference type="EMBL" id="MBE9032019.1"/>
    </source>
</evidence>
<feature type="compositionally biased region" description="Low complexity" evidence="1">
    <location>
        <begin position="59"/>
        <end position="77"/>
    </location>
</feature>
<evidence type="ECO:0000313" key="4">
    <source>
        <dbReference type="Proteomes" id="UP000625316"/>
    </source>
</evidence>
<accession>A0A928VTZ3</accession>
<dbReference type="Proteomes" id="UP000625316">
    <property type="component" value="Unassembled WGS sequence"/>
</dbReference>
<feature type="chain" id="PRO_5037204408" description="Secreted protein" evidence="2">
    <location>
        <begin position="29"/>
        <end position="281"/>
    </location>
</feature>
<organism evidence="3 4">
    <name type="scientific">Romeriopsis navalis LEGE 11480</name>
    <dbReference type="NCBI Taxonomy" id="2777977"/>
    <lineage>
        <taxon>Bacteria</taxon>
        <taxon>Bacillati</taxon>
        <taxon>Cyanobacteriota</taxon>
        <taxon>Cyanophyceae</taxon>
        <taxon>Leptolyngbyales</taxon>
        <taxon>Leptolyngbyaceae</taxon>
        <taxon>Romeriopsis</taxon>
        <taxon>Romeriopsis navalis</taxon>
    </lineage>
</organism>
<feature type="region of interest" description="Disordered" evidence="1">
    <location>
        <begin position="27"/>
        <end position="77"/>
    </location>
</feature>
<evidence type="ECO:0000256" key="2">
    <source>
        <dbReference type="SAM" id="SignalP"/>
    </source>
</evidence>
<dbReference type="RefSeq" id="WP_264326843.1">
    <property type="nucleotide sequence ID" value="NZ_JADEXQ010000084.1"/>
</dbReference>
<comment type="caution">
    <text evidence="3">The sequence shown here is derived from an EMBL/GenBank/DDBJ whole genome shotgun (WGS) entry which is preliminary data.</text>
</comment>
<proteinExistence type="predicted"/>
<evidence type="ECO:0000256" key="1">
    <source>
        <dbReference type="SAM" id="MobiDB-lite"/>
    </source>
</evidence>
<protein>
    <recommendedName>
        <fullName evidence="5">Secreted protein</fullName>
    </recommendedName>
</protein>
<keyword evidence="2" id="KW-0732">Signal</keyword>
<feature type="signal peptide" evidence="2">
    <location>
        <begin position="1"/>
        <end position="28"/>
    </location>
</feature>
<name>A0A928VTZ3_9CYAN</name>